<dbReference type="InterPro" id="IPR000847">
    <property type="entry name" value="LysR_HTH_N"/>
</dbReference>
<dbReference type="InterPro" id="IPR036388">
    <property type="entry name" value="WH-like_DNA-bd_sf"/>
</dbReference>
<comment type="similarity">
    <text evidence="1">Belongs to the LysR transcriptional regulatory family.</text>
</comment>
<dbReference type="PANTHER" id="PTHR30419:SF2">
    <property type="entry name" value="LYSR FAMILY TRANSCRIPTIONAL REGULATOR"/>
    <property type="match status" value="1"/>
</dbReference>
<evidence type="ECO:0000256" key="4">
    <source>
        <dbReference type="ARBA" id="ARBA00023163"/>
    </source>
</evidence>
<dbReference type="InterPro" id="IPR005119">
    <property type="entry name" value="LysR_subst-bd"/>
</dbReference>
<evidence type="ECO:0000256" key="3">
    <source>
        <dbReference type="ARBA" id="ARBA00023125"/>
    </source>
</evidence>
<dbReference type="PROSITE" id="PS50931">
    <property type="entry name" value="HTH_LYSR"/>
    <property type="match status" value="1"/>
</dbReference>
<evidence type="ECO:0000313" key="7">
    <source>
        <dbReference type="Proteomes" id="UP000706580"/>
    </source>
</evidence>
<accession>A0ABS7RZI8</accession>
<keyword evidence="3" id="KW-0238">DNA-binding</keyword>
<evidence type="ECO:0000259" key="5">
    <source>
        <dbReference type="PROSITE" id="PS50931"/>
    </source>
</evidence>
<dbReference type="Pfam" id="PF00126">
    <property type="entry name" value="HTH_1"/>
    <property type="match status" value="1"/>
</dbReference>
<gene>
    <name evidence="6" type="ORF">ITX56_18345</name>
</gene>
<dbReference type="SUPFAM" id="SSF53850">
    <property type="entry name" value="Periplasmic binding protein-like II"/>
    <property type="match status" value="1"/>
</dbReference>
<dbReference type="Pfam" id="PF03466">
    <property type="entry name" value="LysR_substrate"/>
    <property type="match status" value="1"/>
</dbReference>
<sequence length="303" mass="33267">MDKTMRFDLVSLSLFVAVAEEQNLTHAARRKHTAVSAVSKRIAELEQQVGTPLMLRMPRGITLTPAGHSLLYHARQVFRNLEKMEEELSDYAAGIRGHIRIYTISAALMNNLPRVVSDYLAHYPQTDIEIEEHTGISVVQGLLSGEADVGFFSSWTSAAGIVSWPWQHDLLSVLVWPTHPLAGRSELKFEDIIDEKLIGAHRNSAVSHILERQARACGKTLSVGLRVSSFISMAELVAQQLGIAIVPVNEVASSTLHSGVRLIPLAEPWAQRELLVGVKDYAQASPSVKSLIGSLIPCEPAEE</sequence>
<dbReference type="InterPro" id="IPR036390">
    <property type="entry name" value="WH_DNA-bd_sf"/>
</dbReference>
<keyword evidence="4" id="KW-0804">Transcription</keyword>
<dbReference type="RefSeq" id="WP_052246149.1">
    <property type="nucleotide sequence ID" value="NZ_JADMNK010000011.1"/>
</dbReference>
<feature type="domain" description="HTH lysR-type" evidence="5">
    <location>
        <begin position="7"/>
        <end position="64"/>
    </location>
</feature>
<dbReference type="PANTHER" id="PTHR30419">
    <property type="entry name" value="HTH-TYPE TRANSCRIPTIONAL REGULATOR YBHD"/>
    <property type="match status" value="1"/>
</dbReference>
<keyword evidence="7" id="KW-1185">Reference proteome</keyword>
<evidence type="ECO:0000256" key="2">
    <source>
        <dbReference type="ARBA" id="ARBA00023015"/>
    </source>
</evidence>
<dbReference type="Proteomes" id="UP000706580">
    <property type="component" value="Unassembled WGS sequence"/>
</dbReference>
<dbReference type="Gene3D" id="1.10.10.10">
    <property type="entry name" value="Winged helix-like DNA-binding domain superfamily/Winged helix DNA-binding domain"/>
    <property type="match status" value="1"/>
</dbReference>
<dbReference type="InterPro" id="IPR050950">
    <property type="entry name" value="HTH-type_LysR_regulators"/>
</dbReference>
<proteinExistence type="inferred from homology"/>
<dbReference type="SUPFAM" id="SSF46785">
    <property type="entry name" value="Winged helix' DNA-binding domain"/>
    <property type="match status" value="1"/>
</dbReference>
<dbReference type="EMBL" id="JADMNK010000011">
    <property type="protein sequence ID" value="MBZ0059729.1"/>
    <property type="molecule type" value="Genomic_DNA"/>
</dbReference>
<organism evidence="6 7">
    <name type="scientific">Leclercia barmai</name>
    <dbReference type="NCBI Taxonomy" id="2785629"/>
    <lineage>
        <taxon>Bacteria</taxon>
        <taxon>Pseudomonadati</taxon>
        <taxon>Pseudomonadota</taxon>
        <taxon>Gammaproteobacteria</taxon>
        <taxon>Enterobacterales</taxon>
        <taxon>Enterobacteriaceae</taxon>
        <taxon>Leclercia</taxon>
    </lineage>
</organism>
<comment type="caution">
    <text evidence="6">The sequence shown here is derived from an EMBL/GenBank/DDBJ whole genome shotgun (WGS) entry which is preliminary data.</text>
</comment>
<name>A0ABS7RZI8_9ENTR</name>
<protein>
    <submittedName>
        <fullName evidence="6">LysR family transcriptional regulator</fullName>
    </submittedName>
</protein>
<keyword evidence="2" id="KW-0805">Transcription regulation</keyword>
<evidence type="ECO:0000313" key="6">
    <source>
        <dbReference type="EMBL" id="MBZ0059729.1"/>
    </source>
</evidence>
<evidence type="ECO:0000256" key="1">
    <source>
        <dbReference type="ARBA" id="ARBA00009437"/>
    </source>
</evidence>
<reference evidence="6 7" key="1">
    <citation type="submission" date="2020-11" db="EMBL/GenBank/DDBJ databases">
        <title>Draft Genome of Enterobacter sp. strain EMC7.</title>
        <authorList>
            <person name="Barman P."/>
            <person name="Sinha S."/>
            <person name="Sen S."/>
            <person name="Chakraborty R."/>
        </authorList>
    </citation>
    <scope>NUCLEOTIDE SEQUENCE [LARGE SCALE GENOMIC DNA]</scope>
    <source>
        <strain evidence="6 7">EMC7</strain>
    </source>
</reference>
<dbReference type="Gene3D" id="3.40.190.290">
    <property type="match status" value="1"/>
</dbReference>